<gene>
    <name evidence="2" type="ORF">K2173_010449</name>
</gene>
<dbReference type="EMBL" id="JAIWQS010000005">
    <property type="protein sequence ID" value="KAJ8764981.1"/>
    <property type="molecule type" value="Genomic_DNA"/>
</dbReference>
<evidence type="ECO:0000313" key="2">
    <source>
        <dbReference type="EMBL" id="KAJ8764981.1"/>
    </source>
</evidence>
<accession>A0AAV8TDN6</accession>
<evidence type="ECO:0000313" key="3">
    <source>
        <dbReference type="Proteomes" id="UP001159364"/>
    </source>
</evidence>
<sequence>MGVAILYPQDCLQNPLSNRQTLISPPRSRKQPRNVNRAKPNGRRRSPNKSSPSRDTTAQVPVKKFLMGGDLQDKTSQSVKKTESLDLVSPKSSPSRGRPTGSNRVNGFYVGSAFITLPPPSSLPLPVFFYEE</sequence>
<dbReference type="AlphaFoldDB" id="A0AAV8TDN6"/>
<keyword evidence="3" id="KW-1185">Reference proteome</keyword>
<dbReference type="Proteomes" id="UP001159364">
    <property type="component" value="Linkage Group LG05"/>
</dbReference>
<reference evidence="2 3" key="1">
    <citation type="submission" date="2021-09" db="EMBL/GenBank/DDBJ databases">
        <title>Genomic insights and catalytic innovation underlie evolution of tropane alkaloids biosynthesis.</title>
        <authorList>
            <person name="Wang Y.-J."/>
            <person name="Tian T."/>
            <person name="Huang J.-P."/>
            <person name="Huang S.-X."/>
        </authorList>
    </citation>
    <scope>NUCLEOTIDE SEQUENCE [LARGE SCALE GENOMIC DNA]</scope>
    <source>
        <strain evidence="2">KIB-2018</strain>
        <tissue evidence="2">Leaf</tissue>
    </source>
</reference>
<protein>
    <submittedName>
        <fullName evidence="2">Uncharacterized protein</fullName>
    </submittedName>
</protein>
<name>A0AAV8TDN6_9ROSI</name>
<proteinExistence type="predicted"/>
<feature type="compositionally biased region" description="Polar residues" evidence="1">
    <location>
        <begin position="90"/>
        <end position="104"/>
    </location>
</feature>
<feature type="compositionally biased region" description="Polar residues" evidence="1">
    <location>
        <begin position="11"/>
        <end position="23"/>
    </location>
</feature>
<evidence type="ECO:0000256" key="1">
    <source>
        <dbReference type="SAM" id="MobiDB-lite"/>
    </source>
</evidence>
<dbReference type="PANTHER" id="PTHR33670">
    <property type="entry name" value="SPLICING FACTOR, PROLINE- AND GLUTAMINE-RICH-LIKE"/>
    <property type="match status" value="1"/>
</dbReference>
<dbReference type="PANTHER" id="PTHR33670:SF17">
    <property type="entry name" value="ANTHER-SPECIFIC PROLINE-RICH PROTEIN APG"/>
    <property type="match status" value="1"/>
</dbReference>
<feature type="region of interest" description="Disordered" evidence="1">
    <location>
        <begin position="9"/>
        <end position="104"/>
    </location>
</feature>
<comment type="caution">
    <text evidence="2">The sequence shown here is derived from an EMBL/GenBank/DDBJ whole genome shotgun (WGS) entry which is preliminary data.</text>
</comment>
<organism evidence="2 3">
    <name type="scientific">Erythroxylum novogranatense</name>
    <dbReference type="NCBI Taxonomy" id="1862640"/>
    <lineage>
        <taxon>Eukaryota</taxon>
        <taxon>Viridiplantae</taxon>
        <taxon>Streptophyta</taxon>
        <taxon>Embryophyta</taxon>
        <taxon>Tracheophyta</taxon>
        <taxon>Spermatophyta</taxon>
        <taxon>Magnoliopsida</taxon>
        <taxon>eudicotyledons</taxon>
        <taxon>Gunneridae</taxon>
        <taxon>Pentapetalae</taxon>
        <taxon>rosids</taxon>
        <taxon>fabids</taxon>
        <taxon>Malpighiales</taxon>
        <taxon>Erythroxylaceae</taxon>
        <taxon>Erythroxylum</taxon>
    </lineage>
</organism>